<sequence>MMVSFFWQKGFYYNRRVVFFSKYTFHSVRFIRGLSSYFWFLFMVRCEGLPITTFKLNNKYRILTYSTRNTSFLALSNTERYLLNYSLVRLFPVLLDFNHQLKLNIIFYFFVRTYRGFALRFSKPLTRRTRGRTFFRRHMAKPPRASYLKTNTSRWF</sequence>
<reference evidence="1" key="1">
    <citation type="journal article" date="2009" name="BMC Genomics">
        <title>The mitochondrial genomes of the ciliates Euplotes minuta and Euplotes crassus.</title>
        <authorList>
            <person name="de Graaf R.M."/>
            <person name="van Alen T.A."/>
            <person name="Dutilh B.E."/>
            <person name="Kuiper J.W."/>
            <person name="van Zoggel H.J."/>
            <person name="Huynh M.B."/>
            <person name="Gortz H.D."/>
            <person name="Huynen M.A."/>
            <person name="Hackstein J.H."/>
        </authorList>
    </citation>
    <scope>NUCLEOTIDE SEQUENCE</scope>
</reference>
<dbReference type="EMBL" id="GQ903131">
    <property type="protein sequence ID" value="ACX31001.1"/>
    <property type="molecule type" value="Genomic_DNA"/>
</dbReference>
<dbReference type="AlphaFoldDB" id="D1LDT6"/>
<keyword evidence="1" id="KW-0496">Mitochondrion</keyword>
<geneLocation type="mitochondrion" evidence="1"/>
<accession>D1LDT6</accession>
<gene>
    <name evidence="1" type="primary">ORF156</name>
</gene>
<organism evidence="1">
    <name type="scientific">Euplotes crassus</name>
    <dbReference type="NCBI Taxonomy" id="5936"/>
    <lineage>
        <taxon>Eukaryota</taxon>
        <taxon>Sar</taxon>
        <taxon>Alveolata</taxon>
        <taxon>Ciliophora</taxon>
        <taxon>Intramacronucleata</taxon>
        <taxon>Spirotrichea</taxon>
        <taxon>Hypotrichia</taxon>
        <taxon>Euplotida</taxon>
        <taxon>Euplotidae</taxon>
        <taxon>Moneuplotes</taxon>
    </lineage>
</organism>
<protein>
    <submittedName>
        <fullName evidence="1">ORF156</fullName>
    </submittedName>
</protein>
<evidence type="ECO:0000313" key="1">
    <source>
        <dbReference type="EMBL" id="ACX31001.1"/>
    </source>
</evidence>
<proteinExistence type="predicted"/>
<name>D1LDT6_EUPCR</name>